<proteinExistence type="predicted"/>
<accession>A0A494ZUT5</accession>
<organism evidence="2 3">
    <name type="scientific">Oceanobacillus halophilus</name>
    <dbReference type="NCBI Taxonomy" id="930130"/>
    <lineage>
        <taxon>Bacteria</taxon>
        <taxon>Bacillati</taxon>
        <taxon>Bacillota</taxon>
        <taxon>Bacilli</taxon>
        <taxon>Bacillales</taxon>
        <taxon>Bacillaceae</taxon>
        <taxon>Oceanobacillus</taxon>
    </lineage>
</organism>
<dbReference type="Proteomes" id="UP000269301">
    <property type="component" value="Unassembled WGS sequence"/>
</dbReference>
<reference evidence="2 3" key="1">
    <citation type="journal article" date="2016" name="Int. J. Syst. Evol. Microbiol.">
        <title>Oceanobacillus halophilus sp. nov., a novel moderately halophilic bacterium from a hypersaline lake.</title>
        <authorList>
            <person name="Amoozegar M.A."/>
            <person name="Bagheri M."/>
            <person name="Makhdoumi A."/>
            <person name="Nikou M.M."/>
            <person name="Fazeli S.A.S."/>
            <person name="Schumann P."/>
            <person name="Sproer C."/>
            <person name="Sanchez-Porro C."/>
            <person name="Ventosa A."/>
        </authorList>
    </citation>
    <scope>NUCLEOTIDE SEQUENCE [LARGE SCALE GENOMIC DNA]</scope>
    <source>
        <strain evidence="2 3">DSM 23996</strain>
    </source>
</reference>
<sequence length="83" mass="9632">MFPERQQKPASPPRRIPPHSQRDPFLFGPPSRQRQQPSNIQALIRMFQTPDGEMDIDKIMGTAQQINGLYQQVSPMISKFIKR</sequence>
<dbReference type="AlphaFoldDB" id="A0A494ZUT5"/>
<dbReference type="RefSeq" id="WP_121205816.1">
    <property type="nucleotide sequence ID" value="NZ_RBZP01000022.1"/>
</dbReference>
<evidence type="ECO:0000313" key="3">
    <source>
        <dbReference type="Proteomes" id="UP000269301"/>
    </source>
</evidence>
<feature type="region of interest" description="Disordered" evidence="1">
    <location>
        <begin position="1"/>
        <end position="36"/>
    </location>
</feature>
<keyword evidence="3" id="KW-1185">Reference proteome</keyword>
<dbReference type="OrthoDB" id="2890507at2"/>
<gene>
    <name evidence="2" type="ORF">D8M06_17170</name>
</gene>
<name>A0A494ZUT5_9BACI</name>
<protein>
    <recommendedName>
        <fullName evidence="4">YppG-like protein</fullName>
    </recommendedName>
</protein>
<dbReference type="EMBL" id="RBZP01000022">
    <property type="protein sequence ID" value="RKQ29662.1"/>
    <property type="molecule type" value="Genomic_DNA"/>
</dbReference>
<comment type="caution">
    <text evidence="2">The sequence shown here is derived from an EMBL/GenBank/DDBJ whole genome shotgun (WGS) entry which is preliminary data.</text>
</comment>
<dbReference type="InterPro" id="IPR025555">
    <property type="entry name" value="YppG"/>
</dbReference>
<dbReference type="Pfam" id="PF14179">
    <property type="entry name" value="YppG"/>
    <property type="match status" value="1"/>
</dbReference>
<evidence type="ECO:0008006" key="4">
    <source>
        <dbReference type="Google" id="ProtNLM"/>
    </source>
</evidence>
<evidence type="ECO:0000256" key="1">
    <source>
        <dbReference type="SAM" id="MobiDB-lite"/>
    </source>
</evidence>
<evidence type="ECO:0000313" key="2">
    <source>
        <dbReference type="EMBL" id="RKQ29662.1"/>
    </source>
</evidence>